<keyword evidence="2" id="KW-0677">Repeat</keyword>
<dbReference type="Gene3D" id="2.120.10.80">
    <property type="entry name" value="Kelch-type beta propeller"/>
    <property type="match status" value="1"/>
</dbReference>
<dbReference type="PANTHER" id="PTHR46344">
    <property type="entry name" value="OS02G0202900 PROTEIN"/>
    <property type="match status" value="1"/>
</dbReference>
<proteinExistence type="predicted"/>
<dbReference type="SMART" id="SM00612">
    <property type="entry name" value="Kelch"/>
    <property type="match status" value="2"/>
</dbReference>
<dbReference type="InterPro" id="IPR015915">
    <property type="entry name" value="Kelch-typ_b-propeller"/>
</dbReference>
<name>A0A067QGZ6_ZOONE</name>
<dbReference type="AlphaFoldDB" id="A0A067QGZ6"/>
<reference evidence="3 4" key="1">
    <citation type="journal article" date="2014" name="Nat. Commun.">
        <title>Molecular traces of alternative social organization in a termite genome.</title>
        <authorList>
            <person name="Terrapon N."/>
            <person name="Li C."/>
            <person name="Robertson H.M."/>
            <person name="Ji L."/>
            <person name="Meng X."/>
            <person name="Booth W."/>
            <person name="Chen Z."/>
            <person name="Childers C.P."/>
            <person name="Glastad K.M."/>
            <person name="Gokhale K."/>
            <person name="Gowin J."/>
            <person name="Gronenberg W."/>
            <person name="Hermansen R.A."/>
            <person name="Hu H."/>
            <person name="Hunt B.G."/>
            <person name="Huylmans A.K."/>
            <person name="Khalil S.M."/>
            <person name="Mitchell R.D."/>
            <person name="Munoz-Torres M.C."/>
            <person name="Mustard J.A."/>
            <person name="Pan H."/>
            <person name="Reese J.T."/>
            <person name="Scharf M.E."/>
            <person name="Sun F."/>
            <person name="Vogel H."/>
            <person name="Xiao J."/>
            <person name="Yang W."/>
            <person name="Yang Z."/>
            <person name="Yang Z."/>
            <person name="Zhou J."/>
            <person name="Zhu J."/>
            <person name="Brent C.S."/>
            <person name="Elsik C.G."/>
            <person name="Goodisman M.A."/>
            <person name="Liberles D.A."/>
            <person name="Roe R.M."/>
            <person name="Vargo E.L."/>
            <person name="Vilcinskas A."/>
            <person name="Wang J."/>
            <person name="Bornberg-Bauer E."/>
            <person name="Korb J."/>
            <person name="Zhang G."/>
            <person name="Liebig J."/>
        </authorList>
    </citation>
    <scope>NUCLEOTIDE SEQUENCE [LARGE SCALE GENOMIC DNA]</scope>
    <source>
        <tissue evidence="3">Whole organism</tissue>
    </source>
</reference>
<dbReference type="eggNOG" id="KOG1072">
    <property type="taxonomic scope" value="Eukaryota"/>
</dbReference>
<dbReference type="InParanoid" id="A0A067QGZ6"/>
<gene>
    <name evidence="3" type="ORF">L798_09465</name>
</gene>
<dbReference type="OMA" id="CTEVIDD"/>
<dbReference type="EMBL" id="KK871429">
    <property type="protein sequence ID" value="KDQ71564.1"/>
    <property type="molecule type" value="Genomic_DNA"/>
</dbReference>
<dbReference type="Pfam" id="PF01344">
    <property type="entry name" value="Kelch_1"/>
    <property type="match status" value="2"/>
</dbReference>
<dbReference type="Proteomes" id="UP000027135">
    <property type="component" value="Unassembled WGS sequence"/>
</dbReference>
<dbReference type="InterPro" id="IPR006652">
    <property type="entry name" value="Kelch_1"/>
</dbReference>
<organism evidence="3 4">
    <name type="scientific">Zootermopsis nevadensis</name>
    <name type="common">Dampwood termite</name>
    <dbReference type="NCBI Taxonomy" id="136037"/>
    <lineage>
        <taxon>Eukaryota</taxon>
        <taxon>Metazoa</taxon>
        <taxon>Ecdysozoa</taxon>
        <taxon>Arthropoda</taxon>
        <taxon>Hexapoda</taxon>
        <taxon>Insecta</taxon>
        <taxon>Pterygota</taxon>
        <taxon>Neoptera</taxon>
        <taxon>Polyneoptera</taxon>
        <taxon>Dictyoptera</taxon>
        <taxon>Blattodea</taxon>
        <taxon>Blattoidea</taxon>
        <taxon>Termitoidae</taxon>
        <taxon>Termopsidae</taxon>
        <taxon>Zootermopsis</taxon>
    </lineage>
</organism>
<dbReference type="STRING" id="136037.A0A067QGZ6"/>
<dbReference type="SUPFAM" id="SSF117281">
    <property type="entry name" value="Kelch motif"/>
    <property type="match status" value="1"/>
</dbReference>
<evidence type="ECO:0000256" key="1">
    <source>
        <dbReference type="ARBA" id="ARBA00022441"/>
    </source>
</evidence>
<accession>A0A067QGZ6</accession>
<keyword evidence="1" id="KW-0880">Kelch repeat</keyword>
<keyword evidence="4" id="KW-1185">Reference proteome</keyword>
<dbReference type="PANTHER" id="PTHR46344:SF27">
    <property type="entry name" value="KELCH REPEAT SUPERFAMILY PROTEIN"/>
    <property type="match status" value="1"/>
</dbReference>
<protein>
    <submittedName>
        <fullName evidence="3">Kelch-like ECH-associated protein 1</fullName>
    </submittedName>
</protein>
<evidence type="ECO:0000313" key="3">
    <source>
        <dbReference type="EMBL" id="KDQ71564.1"/>
    </source>
</evidence>
<sequence>MNTERHSTSAAVLNDKIYVAGGRDGKNKKYLNSVEVYDPDTNRWTFVAPMHYRRTVHSCVAFHGCLYVLGGCNDKSCRFRIEKYDAAEDTWTEIPWNIFYSGCTEVIDDMIFVILNYYNPCSNFNRVACFNDKENQWFVSLFV</sequence>
<evidence type="ECO:0000313" key="4">
    <source>
        <dbReference type="Proteomes" id="UP000027135"/>
    </source>
</evidence>
<evidence type="ECO:0000256" key="2">
    <source>
        <dbReference type="ARBA" id="ARBA00022737"/>
    </source>
</evidence>